<dbReference type="Pfam" id="PF03275">
    <property type="entry name" value="GLF"/>
    <property type="match status" value="1"/>
</dbReference>
<gene>
    <name evidence="2" type="ORF">AVDCRST_MAG76-1374</name>
</gene>
<dbReference type="GO" id="GO:0050660">
    <property type="term" value="F:flavin adenine dinucleotide binding"/>
    <property type="evidence" value="ECO:0007669"/>
    <property type="project" value="TreeGrafter"/>
</dbReference>
<dbReference type="EC" id="5.4.99.9" evidence="2"/>
<organism evidence="2">
    <name type="scientific">uncultured Acidimicrobiales bacterium</name>
    <dbReference type="NCBI Taxonomy" id="310071"/>
    <lineage>
        <taxon>Bacteria</taxon>
        <taxon>Bacillati</taxon>
        <taxon>Actinomycetota</taxon>
        <taxon>Acidimicrobiia</taxon>
        <taxon>Acidimicrobiales</taxon>
        <taxon>environmental samples</taxon>
    </lineage>
</organism>
<evidence type="ECO:0000313" key="2">
    <source>
        <dbReference type="EMBL" id="CAA9232154.1"/>
    </source>
</evidence>
<keyword evidence="2" id="KW-0413">Isomerase</keyword>
<dbReference type="Gene3D" id="3.40.50.720">
    <property type="entry name" value="NAD(P)-binding Rossmann-like Domain"/>
    <property type="match status" value="3"/>
</dbReference>
<reference evidence="2" key="1">
    <citation type="submission" date="2020-02" db="EMBL/GenBank/DDBJ databases">
        <authorList>
            <person name="Meier V. D."/>
        </authorList>
    </citation>
    <scope>NUCLEOTIDE SEQUENCE</scope>
    <source>
        <strain evidence="2">AVDCRST_MAG76</strain>
    </source>
</reference>
<dbReference type="AlphaFoldDB" id="A0A6J4HTC3"/>
<feature type="domain" description="UDP-galactopyranose mutase C-terminal" evidence="1">
    <location>
        <begin position="138"/>
        <end position="342"/>
    </location>
</feature>
<dbReference type="PANTHER" id="PTHR21197">
    <property type="entry name" value="UDP-GALACTOPYRANOSE MUTASE"/>
    <property type="match status" value="1"/>
</dbReference>
<proteinExistence type="predicted"/>
<dbReference type="EMBL" id="CADCSZ010000076">
    <property type="protein sequence ID" value="CAA9232154.1"/>
    <property type="molecule type" value="Genomic_DNA"/>
</dbReference>
<evidence type="ECO:0000259" key="1">
    <source>
        <dbReference type="Pfam" id="PF03275"/>
    </source>
</evidence>
<dbReference type="Pfam" id="PF13450">
    <property type="entry name" value="NAD_binding_8"/>
    <property type="match status" value="1"/>
</dbReference>
<accession>A0A6J4HTC3</accession>
<dbReference type="PANTHER" id="PTHR21197:SF0">
    <property type="entry name" value="UDP-GALACTOPYRANOSE MUTASE"/>
    <property type="match status" value="1"/>
</dbReference>
<dbReference type="GO" id="GO:0008767">
    <property type="term" value="F:UDP-galactopyranose mutase activity"/>
    <property type="evidence" value="ECO:0007669"/>
    <property type="project" value="UniProtKB-EC"/>
</dbReference>
<name>A0A6J4HTC3_9ACTN</name>
<protein>
    <submittedName>
        <fullName evidence="2">UDP-galactopyranose mutase</fullName>
        <ecNumber evidence="2">5.4.99.9</ecNumber>
    </submittedName>
</protein>
<sequence>MTAADYVVVGSGLTGAVIARLLADAGREVLVVDRRSHLGGNVHDAVQQGGIRVHTYGPHYFRTNSEAVWRFVNRFADFYRYEAVLASYVGGRYERWPVADEYIRRTVGEHWQPGFTGSPTNFEEASLAMMPESVYRSFVKGYTEKQWGVRADALSADLAGRFDVRANDDPRLKRHRHQGIPVGGYAHLMGAMLAGLPVLLGRDFLEERSSFRWRRGLVFTGPIDEYFGFSLGRLHYRGQERQHTYLPEVDQHQPFAQVNNPDPAGGPHVRTIEWTHILSDDERALARGTLLTRETPKTPTDPDEYEYPFPDAANRALYQRYRAEASAVAGLLVCGRLGEYRYYDMDQAIARAMLLAKRLLEGDRPISRPAALARP</sequence>
<dbReference type="InterPro" id="IPR015899">
    <property type="entry name" value="UDP-GalPyranose_mutase_C"/>
</dbReference>
<dbReference type="GO" id="GO:0005829">
    <property type="term" value="C:cytosol"/>
    <property type="evidence" value="ECO:0007669"/>
    <property type="project" value="TreeGrafter"/>
</dbReference>
<dbReference type="SUPFAM" id="SSF51971">
    <property type="entry name" value="Nucleotide-binding domain"/>
    <property type="match status" value="1"/>
</dbReference>